<accession>F0LN54</accession>
<dbReference type="Proteomes" id="UP000007478">
    <property type="component" value="Plasmid pTBMP1"/>
</dbReference>
<dbReference type="PATRIC" id="fig|391623.17.peg.2214"/>
<dbReference type="HOGENOM" id="CLU_1286382_0_0_2"/>
<dbReference type="eggNOG" id="arCOG09755">
    <property type="taxonomic scope" value="Archaea"/>
</dbReference>
<proteinExistence type="predicted"/>
<organism evidence="2 3">
    <name type="scientific">Thermococcus barophilus (strain DSM 11836 / MP)</name>
    <dbReference type="NCBI Taxonomy" id="391623"/>
    <lineage>
        <taxon>Archaea</taxon>
        <taxon>Methanobacteriati</taxon>
        <taxon>Methanobacteriota</taxon>
        <taxon>Thermococci</taxon>
        <taxon>Thermococcales</taxon>
        <taxon>Thermococcaceae</taxon>
        <taxon>Thermococcus</taxon>
    </lineage>
</organism>
<protein>
    <recommendedName>
        <fullName evidence="1">Polymerase nucleotidyl transferase domain-containing protein</fullName>
    </recommendedName>
</protein>
<feature type="domain" description="Polymerase nucleotidyl transferase" evidence="1">
    <location>
        <begin position="2"/>
        <end position="58"/>
    </location>
</feature>
<geneLocation type="plasmid" evidence="2 3">
    <name>pTBMP1</name>
</geneLocation>
<dbReference type="GO" id="GO:0016779">
    <property type="term" value="F:nucleotidyltransferase activity"/>
    <property type="evidence" value="ECO:0007669"/>
    <property type="project" value="InterPro"/>
</dbReference>
<dbReference type="SUPFAM" id="SSF81301">
    <property type="entry name" value="Nucleotidyltransferase"/>
    <property type="match status" value="1"/>
</dbReference>
<dbReference type="KEGG" id="tba:TERMP_02220"/>
<dbReference type="AlphaFoldDB" id="F0LN54"/>
<name>F0LN54_THEBM</name>
<evidence type="ECO:0000259" key="1">
    <source>
        <dbReference type="Pfam" id="PF01909"/>
    </source>
</evidence>
<keyword evidence="3" id="KW-1185">Reference proteome</keyword>
<dbReference type="InterPro" id="IPR043519">
    <property type="entry name" value="NT_sf"/>
</dbReference>
<evidence type="ECO:0000313" key="3">
    <source>
        <dbReference type="Proteomes" id="UP000007478"/>
    </source>
</evidence>
<sequence length="197" mass="22894">MKAAKNFKKKHKKVFDVILYGSTTLGKELPNDFDFMVITKKANEEERFDLAFEFREILLDLGFSHEKLDVKAINLESLWDPNYLATPGIIISGFSLTKGKPIHELMNGESYSLFSINVQRLDRSQRKKFNYALKGRDGSGGILKDLNGVFLAPWVVLIPIENTYKFKEFLDYWIVEYEVYLMYGTKSMMRTIGYLQF</sequence>
<gene>
    <name evidence="2" type="ordered locus">TERMP_02220</name>
</gene>
<evidence type="ECO:0000313" key="2">
    <source>
        <dbReference type="EMBL" id="ADT85193.1"/>
    </source>
</evidence>
<dbReference type="Gene3D" id="3.30.460.10">
    <property type="entry name" value="Beta Polymerase, domain 2"/>
    <property type="match status" value="1"/>
</dbReference>
<keyword evidence="2" id="KW-0614">Plasmid</keyword>
<reference evidence="2 3" key="1">
    <citation type="journal article" date="2011" name="J. Bacteriol.">
        <title>Complete genome sequence of the hyperthermophilic, piezophilic, heterotrophic, and carboxydotrophic archaeon Thermococcus barophilus MP.</title>
        <authorList>
            <person name="Vannier P."/>
            <person name="Marteinsson V.T."/>
            <person name="Fridjonsson O.H."/>
            <person name="Oger P."/>
            <person name="Jebbar M."/>
        </authorList>
    </citation>
    <scope>NUCLEOTIDE SEQUENCE [LARGE SCALE GENOMIC DNA]</scope>
    <source>
        <strain evidence="3">DSM 11836 / MP</strain>
    </source>
</reference>
<dbReference type="InterPro" id="IPR002934">
    <property type="entry name" value="Polymerase_NTP_transf_dom"/>
</dbReference>
<dbReference type="EMBL" id="CP002373">
    <property type="protein sequence ID" value="ADT85193.1"/>
    <property type="molecule type" value="Genomic_DNA"/>
</dbReference>
<dbReference type="Pfam" id="PF01909">
    <property type="entry name" value="NTP_transf_2"/>
    <property type="match status" value="1"/>
</dbReference>